<evidence type="ECO:0000256" key="6">
    <source>
        <dbReference type="ARBA" id="ARBA00022833"/>
    </source>
</evidence>
<evidence type="ECO:0000256" key="2">
    <source>
        <dbReference type="ARBA" id="ARBA00010024"/>
    </source>
</evidence>
<name>A0A218WQ42_PUNGR</name>
<comment type="subcellular location">
    <subcellularLocation>
        <location evidence="1 9">Nucleus</location>
    </subcellularLocation>
</comment>
<dbReference type="SMART" id="SM00336">
    <property type="entry name" value="BBOX"/>
    <property type="match status" value="1"/>
</dbReference>
<keyword evidence="4" id="KW-0677">Repeat</keyword>
<dbReference type="CDD" id="cd19821">
    <property type="entry name" value="Bbox1_BBX-like"/>
    <property type="match status" value="1"/>
</dbReference>
<dbReference type="GeneID" id="116213697"/>
<feature type="domain" description="CCT" evidence="11">
    <location>
        <begin position="366"/>
        <end position="408"/>
    </location>
</feature>
<keyword evidence="7 9" id="KW-0539">Nucleus</keyword>
<dbReference type="GO" id="GO:0008270">
    <property type="term" value="F:zinc ion binding"/>
    <property type="evidence" value="ECO:0007669"/>
    <property type="project" value="UniProtKB-KW"/>
</dbReference>
<dbReference type="GO" id="GO:0006355">
    <property type="term" value="P:regulation of DNA-templated transcription"/>
    <property type="evidence" value="ECO:0007669"/>
    <property type="project" value="UniProtKB-ARBA"/>
</dbReference>
<dbReference type="RefSeq" id="XP_031404587.1">
    <property type="nucleotide sequence ID" value="XM_031548727.1"/>
</dbReference>
<keyword evidence="14" id="KW-1185">Reference proteome</keyword>
<keyword evidence="6" id="KW-0862">Zinc</keyword>
<evidence type="ECO:0000313" key="14">
    <source>
        <dbReference type="Proteomes" id="UP000515151"/>
    </source>
</evidence>
<organism evidence="12 13">
    <name type="scientific">Punica granatum</name>
    <name type="common">Pomegranate</name>
    <dbReference type="NCBI Taxonomy" id="22663"/>
    <lineage>
        <taxon>Eukaryota</taxon>
        <taxon>Viridiplantae</taxon>
        <taxon>Streptophyta</taxon>
        <taxon>Embryophyta</taxon>
        <taxon>Tracheophyta</taxon>
        <taxon>Spermatophyta</taxon>
        <taxon>Magnoliopsida</taxon>
        <taxon>eudicotyledons</taxon>
        <taxon>Gunneridae</taxon>
        <taxon>Pentapetalae</taxon>
        <taxon>rosids</taxon>
        <taxon>malvids</taxon>
        <taxon>Myrtales</taxon>
        <taxon>Lythraceae</taxon>
        <taxon>Punica</taxon>
    </lineage>
</organism>
<dbReference type="PANTHER" id="PTHR31717:SF46">
    <property type="entry name" value="CCT MOTIF FAMILY PROTEIN-RELATED"/>
    <property type="match status" value="1"/>
</dbReference>
<evidence type="ECO:0000256" key="9">
    <source>
        <dbReference type="PROSITE-ProRule" id="PRU00357"/>
    </source>
</evidence>
<reference evidence="13" key="1">
    <citation type="journal article" date="2017" name="Plant J.">
        <title>The pomegranate (Punica granatum L.) genome and the genomics of punicalagin biosynthesis.</title>
        <authorList>
            <person name="Qin G."/>
            <person name="Xu C."/>
            <person name="Ming R."/>
            <person name="Tang H."/>
            <person name="Guyot R."/>
            <person name="Kramer E.M."/>
            <person name="Hu Y."/>
            <person name="Yi X."/>
            <person name="Qi Y."/>
            <person name="Xu X."/>
            <person name="Gao Z."/>
            <person name="Pan H."/>
            <person name="Jian J."/>
            <person name="Tian Y."/>
            <person name="Yue Z."/>
            <person name="Xu Y."/>
        </authorList>
    </citation>
    <scope>NUCLEOTIDE SEQUENCE [LARGE SCALE GENOMIC DNA]</scope>
    <source>
        <strain evidence="13">cv. Dabenzi</strain>
    </source>
</reference>
<dbReference type="Proteomes" id="UP000515151">
    <property type="component" value="Chromosome 7"/>
</dbReference>
<evidence type="ECO:0000256" key="4">
    <source>
        <dbReference type="ARBA" id="ARBA00022737"/>
    </source>
</evidence>
<dbReference type="Proteomes" id="UP000197138">
    <property type="component" value="Unassembled WGS sequence"/>
</dbReference>
<evidence type="ECO:0000256" key="8">
    <source>
        <dbReference type="PROSITE-ProRule" id="PRU00024"/>
    </source>
</evidence>
<evidence type="ECO:0000313" key="12">
    <source>
        <dbReference type="EMBL" id="OWM74964.1"/>
    </source>
</evidence>
<evidence type="ECO:0000313" key="15">
    <source>
        <dbReference type="RefSeq" id="XP_031404587.1"/>
    </source>
</evidence>
<reference evidence="15" key="4">
    <citation type="submission" date="2025-04" db="UniProtKB">
        <authorList>
            <consortium name="RefSeq"/>
        </authorList>
    </citation>
    <scope>IDENTIFICATION</scope>
    <source>
        <tissue evidence="15">Leaf</tissue>
    </source>
</reference>
<evidence type="ECO:0000259" key="10">
    <source>
        <dbReference type="PROSITE" id="PS50119"/>
    </source>
</evidence>
<keyword evidence="3" id="KW-0479">Metal-binding</keyword>
<protein>
    <submittedName>
        <fullName evidence="15">Zinc finger protein CONSTANS-LIKE 11 isoform X1</fullName>
    </submittedName>
</protein>
<keyword evidence="5 8" id="KW-0863">Zinc-finger</keyword>
<dbReference type="GO" id="GO:0005634">
    <property type="term" value="C:nucleus"/>
    <property type="evidence" value="ECO:0007669"/>
    <property type="project" value="UniProtKB-SubCell"/>
</dbReference>
<sequence>MEPSCDFCNAVRAVVYCKSDSARLCLRCDGYIHSANSLAHRHSRSLLCDKCSCQPAIIRCSDEKLSLCQGCEWNGQGCSGPGHSQQALNCYSGCPSMAEFSSIWASILDPPPSSGEFDNGWGSYNGLSCNLERKGSEVCYGNTGPNKLTELESWLGLPSSYTTHPNQMQFCRDQAPSMSPDLNPPKVLPGCSGFKNLGVQDSGADLCQNLNMDGLTNLGNGNDIIDCKTDQAQYQFEDGDMECLLMGKNLPAPETNGPIENIEASESGQPECVAFQPSQLGNLILGMQYVKGGGGGGTNSCMLMNPPNCNRNIGLGFPASSKSLSLSNITGESSASDYQDCGLSPMLLSVESPWDPNLEGSSPQARDKAKMRYNEKKKTRMFGKQIRYASRKARADTRKRVKGRFVKAGEANDYNPTGATMSFETEKATFPCKTSSC</sequence>
<dbReference type="AlphaFoldDB" id="A0A218WQ42"/>
<feature type="domain" description="B box-type" evidence="10">
    <location>
        <begin position="5"/>
        <end position="47"/>
    </location>
</feature>
<evidence type="ECO:0000256" key="3">
    <source>
        <dbReference type="ARBA" id="ARBA00022723"/>
    </source>
</evidence>
<evidence type="ECO:0000256" key="1">
    <source>
        <dbReference type="ARBA" id="ARBA00004123"/>
    </source>
</evidence>
<dbReference type="PROSITE" id="PS51017">
    <property type="entry name" value="CCT"/>
    <property type="match status" value="1"/>
</dbReference>
<dbReference type="InterPro" id="IPR049808">
    <property type="entry name" value="CONSTANS-like_Bbox1"/>
</dbReference>
<reference evidence="12" key="2">
    <citation type="submission" date="2017-06" db="EMBL/GenBank/DDBJ databases">
        <title>The pomegranate genome and the genomics of punicalagin biosynthesis.</title>
        <authorList>
            <person name="Xu C."/>
        </authorList>
    </citation>
    <scope>NUCLEOTIDE SEQUENCE [LARGE SCALE GENOMIC DNA]</scope>
    <source>
        <tissue evidence="12">Fresh leaf</tissue>
    </source>
</reference>
<evidence type="ECO:0000256" key="7">
    <source>
        <dbReference type="ARBA" id="ARBA00023242"/>
    </source>
</evidence>
<dbReference type="InterPro" id="IPR000315">
    <property type="entry name" value="Znf_B-box"/>
</dbReference>
<accession>A0A218WQ42</accession>
<dbReference type="OrthoDB" id="153872at2759"/>
<evidence type="ECO:0000313" key="13">
    <source>
        <dbReference type="Proteomes" id="UP000197138"/>
    </source>
</evidence>
<reference evidence="14" key="3">
    <citation type="journal article" date="2020" name="Plant Biotechnol. J.">
        <title>The pomegranate (Punica granatum L.) draft genome dissects genetic divergence between soft- and hard-seeded cultivars.</title>
        <authorList>
            <person name="Luo X."/>
            <person name="Li H."/>
            <person name="Wu Z."/>
            <person name="Yao W."/>
            <person name="Zhao P."/>
            <person name="Cao D."/>
            <person name="Yu H."/>
            <person name="Li K."/>
            <person name="Poudel K."/>
            <person name="Zhao D."/>
            <person name="Zhang F."/>
            <person name="Xia X."/>
            <person name="Chen L."/>
            <person name="Wang Q."/>
            <person name="Jing D."/>
            <person name="Cao S."/>
        </authorList>
    </citation>
    <scope>NUCLEOTIDE SEQUENCE [LARGE SCALE GENOMIC DNA]</scope>
</reference>
<dbReference type="PANTHER" id="PTHR31717">
    <property type="entry name" value="ZINC FINGER PROTEIN CONSTANS-LIKE 10"/>
    <property type="match status" value="1"/>
</dbReference>
<dbReference type="InterPro" id="IPR010402">
    <property type="entry name" value="CCT_domain"/>
</dbReference>
<dbReference type="Pfam" id="PF06203">
    <property type="entry name" value="CCT"/>
    <property type="match status" value="1"/>
</dbReference>
<evidence type="ECO:0000259" key="11">
    <source>
        <dbReference type="PROSITE" id="PS51017"/>
    </source>
</evidence>
<dbReference type="EMBL" id="MTKT01003414">
    <property type="protein sequence ID" value="OWM74964.1"/>
    <property type="molecule type" value="Genomic_DNA"/>
</dbReference>
<dbReference type="PROSITE" id="PS50119">
    <property type="entry name" value="ZF_BBOX"/>
    <property type="match status" value="1"/>
</dbReference>
<comment type="similarity">
    <text evidence="2">Belongs to the CONSTANS family.</text>
</comment>
<proteinExistence type="inferred from homology"/>
<gene>
    <name evidence="15" type="primary">LOC116213697</name>
    <name evidence="12" type="ORF">CDL15_Pgr021315</name>
</gene>
<evidence type="ECO:0000256" key="5">
    <source>
        <dbReference type="ARBA" id="ARBA00022771"/>
    </source>
</evidence>